<dbReference type="PANTHER" id="PTHR43095:SF5">
    <property type="entry name" value="XYLULOSE KINASE"/>
    <property type="match status" value="1"/>
</dbReference>
<evidence type="ECO:0000313" key="13">
    <source>
        <dbReference type="EMBL" id="RRK33040.1"/>
    </source>
</evidence>
<dbReference type="Proteomes" id="UP000274920">
    <property type="component" value="Unassembled WGS sequence"/>
</dbReference>
<keyword evidence="2 8" id="KW-0859">Xylose metabolism</keyword>
<dbReference type="GO" id="GO:0005524">
    <property type="term" value="F:ATP binding"/>
    <property type="evidence" value="ECO:0007669"/>
    <property type="project" value="UniProtKB-UniRule"/>
</dbReference>
<dbReference type="GO" id="GO:0005998">
    <property type="term" value="P:xylulose catabolic process"/>
    <property type="evidence" value="ECO:0007669"/>
    <property type="project" value="UniProtKB-UniRule"/>
</dbReference>
<feature type="active site" description="Proton acceptor" evidence="8">
    <location>
        <position position="237"/>
    </location>
</feature>
<evidence type="ECO:0000256" key="10">
    <source>
        <dbReference type="RuleBase" id="RU364073"/>
    </source>
</evidence>
<dbReference type="GO" id="GO:0042732">
    <property type="term" value="P:D-xylose metabolic process"/>
    <property type="evidence" value="ECO:0007669"/>
    <property type="project" value="UniProtKB-KW"/>
</dbReference>
<dbReference type="InterPro" id="IPR050406">
    <property type="entry name" value="FGGY_Carb_Kinase"/>
</dbReference>
<evidence type="ECO:0000256" key="8">
    <source>
        <dbReference type="HAMAP-Rule" id="MF_02220"/>
    </source>
</evidence>
<comment type="caution">
    <text evidence="13">The sequence shown here is derived from an EMBL/GenBank/DDBJ whole genome shotgun (WGS) entry which is preliminary data.</text>
</comment>
<keyword evidence="5 8" id="KW-0418">Kinase</keyword>
<reference evidence="13" key="1">
    <citation type="submission" date="2018-10" db="EMBL/GenBank/DDBJ databases">
        <title>Schaedlerella arabinophila gen. nov. sp. nov., isolated from the mouse intestinal tract and comparative analysis with the genome of the closely related altered Schaedler flora strain ASF502.</title>
        <authorList>
            <person name="Miyake S."/>
            <person name="Soh M."/>
            <person name="Seedorf H."/>
        </authorList>
    </citation>
    <scope>NUCLEOTIDE SEQUENCE [LARGE SCALE GENOMIC DNA]</scope>
    <source>
        <strain evidence="13">DSM 106076</strain>
    </source>
</reference>
<protein>
    <recommendedName>
        <fullName evidence="8 10">Xylulose kinase</fullName>
        <shortName evidence="8 10">Xylulokinase</shortName>
        <ecNumber evidence="8 10">2.7.1.17</ecNumber>
    </recommendedName>
</protein>
<dbReference type="EC" id="2.7.1.17" evidence="8 10"/>
<dbReference type="CDD" id="cd07808">
    <property type="entry name" value="ASKHA_NBD_FGGY_EcXK-like"/>
    <property type="match status" value="1"/>
</dbReference>
<feature type="site" description="Important for activity" evidence="8">
    <location>
        <position position="7"/>
    </location>
</feature>
<feature type="domain" description="Carbohydrate kinase FGGY N-terminal" evidence="11">
    <location>
        <begin position="2"/>
        <end position="244"/>
    </location>
</feature>
<keyword evidence="3 8" id="KW-0808">Transferase</keyword>
<sequence length="490" mass="54095">MLYIGVDLGTSAVKLLLMDEQGKIHNIVSKEYPLYFPHSGWSEQNPEDWYEQSVEGMKELIRDCDKSQIAGISFGGQMHGLVVLDEQDQVIRPAILWNDGRTGKETDYLNEAVGKEKLSEYTANIAFAGFTAPKLLWMKEKEPENFAKIVKIMLPKDYLAYRLSGVHCTDYSDASGMLLLDVKNRCWSREMMEICGITETQLPKLFESYEAVGTVRPELAEEIGLPGQVRVIAGAGDNAAAAVGTGTVGDGMCNISLGTSGTIFISSKSFGVDANNALHSFDHADGYYHLMGCMLSAASCNKWWMDEILKTAEYTKEQEAIQKLGENQVFYLPYLMGERSPHNDPQARATFIGMTMDTTREDMTQAVLEGVAFGLRDSLEVARSLGIQIERTKICGGGAKSPLWKKIIANVMNLKVDVIESEEGPGYGGAILAAVGCGEYGSVEEAAGKLVKVVDTVEPEEELVAKYEERYQKFRRIYPTVKGLFRALAE</sequence>
<evidence type="ECO:0000256" key="1">
    <source>
        <dbReference type="ARBA" id="ARBA00009156"/>
    </source>
</evidence>
<proteinExistence type="inferred from homology"/>
<feature type="domain" description="Carbohydrate kinase FGGY C-terminal" evidence="12">
    <location>
        <begin position="254"/>
        <end position="436"/>
    </location>
</feature>
<dbReference type="RefSeq" id="WP_125128412.1">
    <property type="nucleotide sequence ID" value="NZ_RHJS01000002.1"/>
</dbReference>
<keyword evidence="6 8" id="KW-0067">ATP-binding</keyword>
<evidence type="ECO:0000256" key="6">
    <source>
        <dbReference type="ARBA" id="ARBA00022840"/>
    </source>
</evidence>
<dbReference type="InterPro" id="IPR018483">
    <property type="entry name" value="Carb_kinase_FGGY_CS"/>
</dbReference>
<dbReference type="InterPro" id="IPR006000">
    <property type="entry name" value="Xylulokinase"/>
</dbReference>
<dbReference type="HAMAP" id="MF_02220">
    <property type="entry name" value="XylB"/>
    <property type="match status" value="1"/>
</dbReference>
<dbReference type="GO" id="GO:0004856">
    <property type="term" value="F:D-xylulokinase activity"/>
    <property type="evidence" value="ECO:0007669"/>
    <property type="project" value="UniProtKB-UniRule"/>
</dbReference>
<evidence type="ECO:0000256" key="2">
    <source>
        <dbReference type="ARBA" id="ARBA00022629"/>
    </source>
</evidence>
<keyword evidence="4 8" id="KW-0547">Nucleotide-binding</keyword>
<evidence type="ECO:0000256" key="9">
    <source>
        <dbReference type="RuleBase" id="RU003733"/>
    </source>
</evidence>
<dbReference type="Pfam" id="PF02782">
    <property type="entry name" value="FGGY_C"/>
    <property type="match status" value="1"/>
</dbReference>
<dbReference type="Gene3D" id="3.30.420.40">
    <property type="match status" value="2"/>
</dbReference>
<evidence type="ECO:0000256" key="7">
    <source>
        <dbReference type="ARBA" id="ARBA00023277"/>
    </source>
</evidence>
<keyword evidence="7 8" id="KW-0119">Carbohydrate metabolism</keyword>
<evidence type="ECO:0000313" key="14">
    <source>
        <dbReference type="Proteomes" id="UP000274920"/>
    </source>
</evidence>
<organism evidence="13 14">
    <name type="scientific">Schaedlerella arabinosiphila</name>
    <dbReference type="NCBI Taxonomy" id="2044587"/>
    <lineage>
        <taxon>Bacteria</taxon>
        <taxon>Bacillati</taxon>
        <taxon>Bacillota</taxon>
        <taxon>Clostridia</taxon>
        <taxon>Lachnospirales</taxon>
        <taxon>Lachnospiraceae</taxon>
        <taxon>Schaedlerella</taxon>
    </lineage>
</organism>
<gene>
    <name evidence="8 10 13" type="primary">xylB</name>
    <name evidence="13" type="ORF">EBB54_18125</name>
</gene>
<dbReference type="AlphaFoldDB" id="A0A3R8L1J6"/>
<name>A0A3R8L1J6_9FIRM</name>
<comment type="catalytic activity">
    <reaction evidence="8 10">
        <text>D-xylulose + ATP = D-xylulose 5-phosphate + ADP + H(+)</text>
        <dbReference type="Rhea" id="RHEA:10964"/>
        <dbReference type="ChEBI" id="CHEBI:15378"/>
        <dbReference type="ChEBI" id="CHEBI:17140"/>
        <dbReference type="ChEBI" id="CHEBI:30616"/>
        <dbReference type="ChEBI" id="CHEBI:57737"/>
        <dbReference type="ChEBI" id="CHEBI:456216"/>
        <dbReference type="EC" id="2.7.1.17"/>
    </reaction>
</comment>
<comment type="function">
    <text evidence="8">Catalyzes the phosphorylation of D-xylulose to D-xylulose 5-phosphate.</text>
</comment>
<dbReference type="InterPro" id="IPR043129">
    <property type="entry name" value="ATPase_NBD"/>
</dbReference>
<dbReference type="InterPro" id="IPR018485">
    <property type="entry name" value="FGGY_C"/>
</dbReference>
<evidence type="ECO:0000259" key="11">
    <source>
        <dbReference type="Pfam" id="PF00370"/>
    </source>
</evidence>
<evidence type="ECO:0000256" key="4">
    <source>
        <dbReference type="ARBA" id="ARBA00022741"/>
    </source>
</evidence>
<evidence type="ECO:0000256" key="5">
    <source>
        <dbReference type="ARBA" id="ARBA00022777"/>
    </source>
</evidence>
<dbReference type="InterPro" id="IPR018484">
    <property type="entry name" value="FGGY_N"/>
</dbReference>
<comment type="similarity">
    <text evidence="1 8 9">Belongs to the FGGY kinase family.</text>
</comment>
<dbReference type="EMBL" id="RHJS01000002">
    <property type="protein sequence ID" value="RRK33040.1"/>
    <property type="molecule type" value="Genomic_DNA"/>
</dbReference>
<dbReference type="Pfam" id="PF00370">
    <property type="entry name" value="FGGY_N"/>
    <property type="match status" value="1"/>
</dbReference>
<evidence type="ECO:0000256" key="3">
    <source>
        <dbReference type="ARBA" id="ARBA00022679"/>
    </source>
</evidence>
<accession>A0A3R8L1J6</accession>
<dbReference type="PIRSF" id="PIRSF000538">
    <property type="entry name" value="GlpK"/>
    <property type="match status" value="1"/>
</dbReference>
<evidence type="ECO:0000259" key="12">
    <source>
        <dbReference type="Pfam" id="PF02782"/>
    </source>
</evidence>
<dbReference type="PROSITE" id="PS00445">
    <property type="entry name" value="FGGY_KINASES_2"/>
    <property type="match status" value="1"/>
</dbReference>
<dbReference type="NCBIfam" id="TIGR01312">
    <property type="entry name" value="XylB"/>
    <property type="match status" value="1"/>
</dbReference>
<dbReference type="PANTHER" id="PTHR43095">
    <property type="entry name" value="SUGAR KINASE"/>
    <property type="match status" value="1"/>
</dbReference>
<dbReference type="SUPFAM" id="SSF53067">
    <property type="entry name" value="Actin-like ATPase domain"/>
    <property type="match status" value="2"/>
</dbReference>
<keyword evidence="14" id="KW-1185">Reference proteome</keyword>
<dbReference type="InterPro" id="IPR000577">
    <property type="entry name" value="Carb_kinase_FGGY"/>
</dbReference>
<feature type="binding site" evidence="8">
    <location>
        <begin position="78"/>
        <end position="79"/>
    </location>
    <ligand>
        <name>substrate</name>
    </ligand>
</feature>